<name>A0ABS8T773_DATST</name>
<comment type="caution">
    <text evidence="3">The sequence shown here is derived from an EMBL/GenBank/DDBJ whole genome shotgun (WGS) entry which is preliminary data.</text>
</comment>
<keyword evidence="4" id="KW-1185">Reference proteome</keyword>
<dbReference type="InterPro" id="IPR002182">
    <property type="entry name" value="NB-ARC"/>
</dbReference>
<evidence type="ECO:0000259" key="2">
    <source>
        <dbReference type="Pfam" id="PF00931"/>
    </source>
</evidence>
<feature type="coiled-coil region" evidence="1">
    <location>
        <begin position="1"/>
        <end position="28"/>
    </location>
</feature>
<dbReference type="SUPFAM" id="SSF52540">
    <property type="entry name" value="P-loop containing nucleoside triphosphate hydrolases"/>
    <property type="match status" value="1"/>
</dbReference>
<dbReference type="Gene3D" id="3.40.50.300">
    <property type="entry name" value="P-loop containing nucleotide triphosphate hydrolases"/>
    <property type="match status" value="1"/>
</dbReference>
<dbReference type="Proteomes" id="UP000823775">
    <property type="component" value="Unassembled WGS sequence"/>
</dbReference>
<feature type="domain" description="NB-ARC" evidence="2">
    <location>
        <begin position="89"/>
        <end position="161"/>
    </location>
</feature>
<dbReference type="InterPro" id="IPR027417">
    <property type="entry name" value="P-loop_NTPase"/>
</dbReference>
<dbReference type="EMBL" id="JACEIK010001213">
    <property type="protein sequence ID" value="MCD7467247.1"/>
    <property type="molecule type" value="Genomic_DNA"/>
</dbReference>
<organism evidence="3 4">
    <name type="scientific">Datura stramonium</name>
    <name type="common">Jimsonweed</name>
    <name type="synonym">Common thornapple</name>
    <dbReference type="NCBI Taxonomy" id="4076"/>
    <lineage>
        <taxon>Eukaryota</taxon>
        <taxon>Viridiplantae</taxon>
        <taxon>Streptophyta</taxon>
        <taxon>Embryophyta</taxon>
        <taxon>Tracheophyta</taxon>
        <taxon>Spermatophyta</taxon>
        <taxon>Magnoliopsida</taxon>
        <taxon>eudicotyledons</taxon>
        <taxon>Gunneridae</taxon>
        <taxon>Pentapetalae</taxon>
        <taxon>asterids</taxon>
        <taxon>lamiids</taxon>
        <taxon>Solanales</taxon>
        <taxon>Solanaceae</taxon>
        <taxon>Solanoideae</taxon>
        <taxon>Datureae</taxon>
        <taxon>Datura</taxon>
    </lineage>
</organism>
<sequence length="168" mass="19461">MKRFGEAYEELSKRLQQASKSMDSKSRKLREIMKSSGLQATSSLVQSFDLPENSTQLDNSNMVGHVNELEDMKSKLMYISSDGTEVMAIVAWVTMSKEYCVRRMLLQLFHCIPSTEDVIREAKDDGELAGKLKKSRWKCSYLIVIDDIWTTNAWDDIWQSADERIMWF</sequence>
<evidence type="ECO:0000313" key="4">
    <source>
        <dbReference type="Proteomes" id="UP000823775"/>
    </source>
</evidence>
<proteinExistence type="predicted"/>
<gene>
    <name evidence="3" type="ORF">HAX54_004576</name>
</gene>
<evidence type="ECO:0000256" key="1">
    <source>
        <dbReference type="SAM" id="Coils"/>
    </source>
</evidence>
<evidence type="ECO:0000313" key="3">
    <source>
        <dbReference type="EMBL" id="MCD7467247.1"/>
    </source>
</evidence>
<keyword evidence="1" id="KW-0175">Coiled coil</keyword>
<protein>
    <recommendedName>
        <fullName evidence="2">NB-ARC domain-containing protein</fullName>
    </recommendedName>
</protein>
<accession>A0ABS8T773</accession>
<dbReference type="Pfam" id="PF00931">
    <property type="entry name" value="NB-ARC"/>
    <property type="match status" value="1"/>
</dbReference>
<reference evidence="3 4" key="1">
    <citation type="journal article" date="2021" name="BMC Genomics">
        <title>Datura genome reveals duplications of psychoactive alkaloid biosynthetic genes and high mutation rate following tissue culture.</title>
        <authorList>
            <person name="Rajewski A."/>
            <person name="Carter-House D."/>
            <person name="Stajich J."/>
            <person name="Litt A."/>
        </authorList>
    </citation>
    <scope>NUCLEOTIDE SEQUENCE [LARGE SCALE GENOMIC DNA]</scope>
    <source>
        <strain evidence="3">AR-01</strain>
    </source>
</reference>